<name>A0A0H1BBH5_9EURO</name>
<comment type="caution">
    <text evidence="1">The sequence shown here is derived from an EMBL/GenBank/DDBJ whole genome shotgun (WGS) entry which is preliminary data.</text>
</comment>
<accession>A0A0H1BBH5</accession>
<keyword evidence="2" id="KW-1185">Reference proteome</keyword>
<sequence length="83" mass="9584">MASFFPYISNCKRELSKRTKKPRRLQEKLLDLFVPLSLVALKAGLRLVMENGLRNHENEECGWRLKSVRSSPRQISPCTPASR</sequence>
<reference evidence="2" key="1">
    <citation type="journal article" date="2015" name="PLoS Genet.">
        <title>The dynamic genome and transcriptome of the human fungal pathogen Blastomyces and close relative Emmonsia.</title>
        <authorList>
            <person name="Munoz J.F."/>
            <person name="Gauthier G.M."/>
            <person name="Desjardins C.A."/>
            <person name="Gallo J.E."/>
            <person name="Holder J."/>
            <person name="Sullivan T.D."/>
            <person name="Marty A.J."/>
            <person name="Carmen J.C."/>
            <person name="Chen Z."/>
            <person name="Ding L."/>
            <person name="Gujja S."/>
            <person name="Magrini V."/>
            <person name="Misas E."/>
            <person name="Mitreva M."/>
            <person name="Priest M."/>
            <person name="Saif S."/>
            <person name="Whiston E.A."/>
            <person name="Young S."/>
            <person name="Zeng Q."/>
            <person name="Goldman W.E."/>
            <person name="Mardis E.R."/>
            <person name="Taylor J.W."/>
            <person name="McEwen J.G."/>
            <person name="Clay O.K."/>
            <person name="Klein B.S."/>
            <person name="Cuomo C.A."/>
        </authorList>
    </citation>
    <scope>NUCLEOTIDE SEQUENCE [LARGE SCALE GENOMIC DNA]</scope>
    <source>
        <strain evidence="2">UAMH 139</strain>
    </source>
</reference>
<proteinExistence type="predicted"/>
<organism evidence="1 2">
    <name type="scientific">Blastomyces silverae</name>
    <dbReference type="NCBI Taxonomy" id="2060906"/>
    <lineage>
        <taxon>Eukaryota</taxon>
        <taxon>Fungi</taxon>
        <taxon>Dikarya</taxon>
        <taxon>Ascomycota</taxon>
        <taxon>Pezizomycotina</taxon>
        <taxon>Eurotiomycetes</taxon>
        <taxon>Eurotiomycetidae</taxon>
        <taxon>Onygenales</taxon>
        <taxon>Ajellomycetaceae</taxon>
        <taxon>Blastomyces</taxon>
    </lineage>
</organism>
<dbReference type="AlphaFoldDB" id="A0A0H1BBH5"/>
<dbReference type="EMBL" id="LDEV01002592">
    <property type="protein sequence ID" value="KLJ08458.1"/>
    <property type="molecule type" value="Genomic_DNA"/>
</dbReference>
<dbReference type="Proteomes" id="UP000053573">
    <property type="component" value="Unassembled WGS sequence"/>
</dbReference>
<evidence type="ECO:0000313" key="2">
    <source>
        <dbReference type="Proteomes" id="UP000053573"/>
    </source>
</evidence>
<evidence type="ECO:0000313" key="1">
    <source>
        <dbReference type="EMBL" id="KLJ08458.1"/>
    </source>
</evidence>
<gene>
    <name evidence="1" type="ORF">EMPG_16102</name>
</gene>
<protein>
    <submittedName>
        <fullName evidence="1">Uncharacterized protein</fullName>
    </submittedName>
</protein>